<name>A0ABP7BJ53_9ACTN</name>
<keyword evidence="3" id="KW-1185">Reference proteome</keyword>
<dbReference type="EMBL" id="BAAAZP010000044">
    <property type="protein sequence ID" value="GAA3660464.1"/>
    <property type="molecule type" value="Genomic_DNA"/>
</dbReference>
<gene>
    <name evidence="2" type="ORF">GCM10022224_024800</name>
</gene>
<sequence length="118" mass="12698">MSRVSDRITCPECRGLRGEQVGPRFLACGFCHGRGRVGGPFEPAERDDRPPPKKPPSWEHGGWRSPDIVQATKVKCLHCMDAREVVSLPGGSERAGGSRVMAVGPCPVCQTGDEPSTD</sequence>
<accession>A0ABP7BJ53</accession>
<proteinExistence type="predicted"/>
<comment type="caution">
    <text evidence="2">The sequence shown here is derived from an EMBL/GenBank/DDBJ whole genome shotgun (WGS) entry which is preliminary data.</text>
</comment>
<evidence type="ECO:0000256" key="1">
    <source>
        <dbReference type="SAM" id="MobiDB-lite"/>
    </source>
</evidence>
<protein>
    <recommendedName>
        <fullName evidence="4">Molecular chaperone DnaJ</fullName>
    </recommendedName>
</protein>
<reference evidence="3" key="1">
    <citation type="journal article" date="2019" name="Int. J. Syst. Evol. Microbiol.">
        <title>The Global Catalogue of Microorganisms (GCM) 10K type strain sequencing project: providing services to taxonomists for standard genome sequencing and annotation.</title>
        <authorList>
            <consortium name="The Broad Institute Genomics Platform"/>
            <consortium name="The Broad Institute Genome Sequencing Center for Infectious Disease"/>
            <person name="Wu L."/>
            <person name="Ma J."/>
        </authorList>
    </citation>
    <scope>NUCLEOTIDE SEQUENCE [LARGE SCALE GENOMIC DNA]</scope>
    <source>
        <strain evidence="3">JCM 16904</strain>
    </source>
</reference>
<feature type="region of interest" description="Disordered" evidence="1">
    <location>
        <begin position="39"/>
        <end position="66"/>
    </location>
</feature>
<evidence type="ECO:0008006" key="4">
    <source>
        <dbReference type="Google" id="ProtNLM"/>
    </source>
</evidence>
<evidence type="ECO:0000313" key="2">
    <source>
        <dbReference type="EMBL" id="GAA3660464.1"/>
    </source>
</evidence>
<dbReference type="Proteomes" id="UP001500902">
    <property type="component" value="Unassembled WGS sequence"/>
</dbReference>
<organism evidence="2 3">
    <name type="scientific">Nonomuraea antimicrobica</name>
    <dbReference type="NCBI Taxonomy" id="561173"/>
    <lineage>
        <taxon>Bacteria</taxon>
        <taxon>Bacillati</taxon>
        <taxon>Actinomycetota</taxon>
        <taxon>Actinomycetes</taxon>
        <taxon>Streptosporangiales</taxon>
        <taxon>Streptosporangiaceae</taxon>
        <taxon>Nonomuraea</taxon>
    </lineage>
</organism>
<evidence type="ECO:0000313" key="3">
    <source>
        <dbReference type="Proteomes" id="UP001500902"/>
    </source>
</evidence>